<keyword evidence="1" id="KW-0001">2Fe-2S</keyword>
<sequence>MPHAGGEIRLIDGGVLLCPLHFWTFDSASGDCTSMPGERLLFRQVSVSNGRLIAFESDK</sequence>
<evidence type="ECO:0000313" key="7">
    <source>
        <dbReference type="Proteomes" id="UP000266340"/>
    </source>
</evidence>
<evidence type="ECO:0000313" key="6">
    <source>
        <dbReference type="EMBL" id="RIE04053.1"/>
    </source>
</evidence>
<dbReference type="OrthoDB" id="2614894at2"/>
<dbReference type="SUPFAM" id="SSF50022">
    <property type="entry name" value="ISP domain"/>
    <property type="match status" value="1"/>
</dbReference>
<proteinExistence type="predicted"/>
<dbReference type="AlphaFoldDB" id="A0A398CN68"/>
<keyword evidence="7" id="KW-1185">Reference proteome</keyword>
<accession>A0A398CN68</accession>
<evidence type="ECO:0000256" key="2">
    <source>
        <dbReference type="ARBA" id="ARBA00022723"/>
    </source>
</evidence>
<keyword evidence="2" id="KW-0479">Metal-binding</keyword>
<dbReference type="GO" id="GO:0004497">
    <property type="term" value="F:monooxygenase activity"/>
    <property type="evidence" value="ECO:0007669"/>
    <property type="project" value="UniProtKB-ARBA"/>
</dbReference>
<organism evidence="6 7">
    <name type="scientific">Cohnella faecalis</name>
    <dbReference type="NCBI Taxonomy" id="2315694"/>
    <lineage>
        <taxon>Bacteria</taxon>
        <taxon>Bacillati</taxon>
        <taxon>Bacillota</taxon>
        <taxon>Bacilli</taxon>
        <taxon>Bacillales</taxon>
        <taxon>Paenibacillaceae</taxon>
        <taxon>Cohnella</taxon>
    </lineage>
</organism>
<feature type="domain" description="Rieske" evidence="5">
    <location>
        <begin position="1"/>
        <end position="54"/>
    </location>
</feature>
<keyword evidence="3" id="KW-0408">Iron</keyword>
<dbReference type="Proteomes" id="UP000266340">
    <property type="component" value="Unassembled WGS sequence"/>
</dbReference>
<dbReference type="Pfam" id="PF00355">
    <property type="entry name" value="Rieske"/>
    <property type="match status" value="1"/>
</dbReference>
<evidence type="ECO:0000256" key="3">
    <source>
        <dbReference type="ARBA" id="ARBA00023004"/>
    </source>
</evidence>
<name>A0A398CN68_9BACL</name>
<dbReference type="InterPro" id="IPR036922">
    <property type="entry name" value="Rieske_2Fe-2S_sf"/>
</dbReference>
<evidence type="ECO:0000256" key="4">
    <source>
        <dbReference type="ARBA" id="ARBA00023014"/>
    </source>
</evidence>
<evidence type="ECO:0000256" key="1">
    <source>
        <dbReference type="ARBA" id="ARBA00022714"/>
    </source>
</evidence>
<dbReference type="PROSITE" id="PS51296">
    <property type="entry name" value="RIESKE"/>
    <property type="match status" value="1"/>
</dbReference>
<comment type="caution">
    <text evidence="6">The sequence shown here is derived from an EMBL/GenBank/DDBJ whole genome shotgun (WGS) entry which is preliminary data.</text>
</comment>
<gene>
    <name evidence="6" type="ORF">D3H35_08875</name>
</gene>
<keyword evidence="4" id="KW-0411">Iron-sulfur</keyword>
<dbReference type="GO" id="GO:0016705">
    <property type="term" value="F:oxidoreductase activity, acting on paired donors, with incorporation or reduction of molecular oxygen"/>
    <property type="evidence" value="ECO:0007669"/>
    <property type="project" value="UniProtKB-ARBA"/>
</dbReference>
<dbReference type="InterPro" id="IPR017941">
    <property type="entry name" value="Rieske_2Fe-2S"/>
</dbReference>
<dbReference type="GO" id="GO:0046872">
    <property type="term" value="F:metal ion binding"/>
    <property type="evidence" value="ECO:0007669"/>
    <property type="project" value="UniProtKB-KW"/>
</dbReference>
<reference evidence="6 7" key="1">
    <citation type="submission" date="2018-09" db="EMBL/GenBank/DDBJ databases">
        <title>Cohnella cavernae sp. nov., isolated from a karst cave.</title>
        <authorList>
            <person name="Zhu H."/>
        </authorList>
    </citation>
    <scope>NUCLEOTIDE SEQUENCE [LARGE SCALE GENOMIC DNA]</scope>
    <source>
        <strain evidence="6 7">K2E09-144</strain>
    </source>
</reference>
<dbReference type="RefSeq" id="WP_119148728.1">
    <property type="nucleotide sequence ID" value="NZ_QXJM01000029.1"/>
</dbReference>
<dbReference type="EMBL" id="QXJM01000029">
    <property type="protein sequence ID" value="RIE04053.1"/>
    <property type="molecule type" value="Genomic_DNA"/>
</dbReference>
<evidence type="ECO:0000259" key="5">
    <source>
        <dbReference type="PROSITE" id="PS51296"/>
    </source>
</evidence>
<dbReference type="GO" id="GO:0051537">
    <property type="term" value="F:2 iron, 2 sulfur cluster binding"/>
    <property type="evidence" value="ECO:0007669"/>
    <property type="project" value="UniProtKB-KW"/>
</dbReference>
<dbReference type="Gene3D" id="2.102.10.10">
    <property type="entry name" value="Rieske [2Fe-2S] iron-sulphur domain"/>
    <property type="match status" value="1"/>
</dbReference>
<protein>
    <recommendedName>
        <fullName evidence="5">Rieske domain-containing protein</fullName>
    </recommendedName>
</protein>